<reference evidence="1 2" key="1">
    <citation type="submission" date="2019-05" db="EMBL/GenBank/DDBJ databases">
        <title>Draft genome sequence of Nonomuraea zeae DSM 100528.</title>
        <authorList>
            <person name="Saricaoglu S."/>
            <person name="Isik K."/>
        </authorList>
    </citation>
    <scope>NUCLEOTIDE SEQUENCE [LARGE SCALE GENOMIC DNA]</scope>
    <source>
        <strain evidence="1 2">DSM 100528</strain>
    </source>
</reference>
<comment type="caution">
    <text evidence="1">The sequence shown here is derived from an EMBL/GenBank/DDBJ whole genome shotgun (WGS) entry which is preliminary data.</text>
</comment>
<name>A0A5S4GIJ6_9ACTN</name>
<dbReference type="EMBL" id="VCKX01000211">
    <property type="protein sequence ID" value="TMR26060.1"/>
    <property type="molecule type" value="Genomic_DNA"/>
</dbReference>
<organism evidence="1 2">
    <name type="scientific">Nonomuraea zeae</name>
    <dbReference type="NCBI Taxonomy" id="1642303"/>
    <lineage>
        <taxon>Bacteria</taxon>
        <taxon>Bacillati</taxon>
        <taxon>Actinomycetota</taxon>
        <taxon>Actinomycetes</taxon>
        <taxon>Streptosporangiales</taxon>
        <taxon>Streptosporangiaceae</taxon>
        <taxon>Nonomuraea</taxon>
    </lineage>
</organism>
<sequence length="108" mass="11728">MAKKMDWRYLDEHRPAIHTLESFGAFVADYAVREAMDQIDGGQAEVVEVSVPLRIMSRTVRRTLSAEDAMALGETAEEAAGRAEAVEADCLIIEGSLGPVTVTVHLAI</sequence>
<dbReference type="OrthoDB" id="9864102at2"/>
<evidence type="ECO:0000313" key="2">
    <source>
        <dbReference type="Proteomes" id="UP000306628"/>
    </source>
</evidence>
<keyword evidence="2" id="KW-1185">Reference proteome</keyword>
<evidence type="ECO:0000313" key="1">
    <source>
        <dbReference type="EMBL" id="TMR26060.1"/>
    </source>
</evidence>
<dbReference type="AlphaFoldDB" id="A0A5S4GIJ6"/>
<dbReference type="Proteomes" id="UP000306628">
    <property type="component" value="Unassembled WGS sequence"/>
</dbReference>
<protein>
    <submittedName>
        <fullName evidence="1">Uncharacterized protein</fullName>
    </submittedName>
</protein>
<dbReference type="RefSeq" id="WP_138695758.1">
    <property type="nucleotide sequence ID" value="NZ_JBHSAZ010000114.1"/>
</dbReference>
<accession>A0A5S4GIJ6</accession>
<gene>
    <name evidence="1" type="ORF">ETD85_43845</name>
</gene>
<proteinExistence type="predicted"/>